<keyword evidence="9" id="KW-1185">Reference proteome</keyword>
<dbReference type="SMART" id="SM00213">
    <property type="entry name" value="UBQ"/>
    <property type="match status" value="2"/>
</dbReference>
<reference evidence="8" key="1">
    <citation type="submission" date="2021-01" db="EMBL/GenBank/DDBJ databases">
        <authorList>
            <consortium name="Genoscope - CEA"/>
            <person name="William W."/>
        </authorList>
    </citation>
    <scope>NUCLEOTIDE SEQUENCE</scope>
</reference>
<dbReference type="PROSITE" id="PS50817">
    <property type="entry name" value="INTEIN_N_TER"/>
    <property type="match status" value="1"/>
</dbReference>
<accession>A0A8S1XJL0</accession>
<keyword evidence="3 6" id="KW-0808">Transferase</keyword>
<dbReference type="GO" id="GO:0016539">
    <property type="term" value="P:intein-mediated protein splicing"/>
    <property type="evidence" value="ECO:0007669"/>
    <property type="project" value="InterPro"/>
</dbReference>
<dbReference type="FunFam" id="3.10.20.90:FF:000211">
    <property type="entry name" value="Polyubiquitin 9"/>
    <property type="match status" value="1"/>
</dbReference>
<dbReference type="InterPro" id="IPR050158">
    <property type="entry name" value="Ubiquitin_ubiquitin-like"/>
</dbReference>
<dbReference type="Proteomes" id="UP000689195">
    <property type="component" value="Unassembled WGS sequence"/>
</dbReference>
<keyword evidence="2 6" id="KW-0328">Glycosyltransferase</keyword>
<dbReference type="EMBL" id="CAJJDO010000127">
    <property type="protein sequence ID" value="CAD8201346.1"/>
    <property type="molecule type" value="Genomic_DNA"/>
</dbReference>
<dbReference type="CDD" id="cd00081">
    <property type="entry name" value="Hint"/>
    <property type="match status" value="1"/>
</dbReference>
<dbReference type="InterPro" id="IPR000768">
    <property type="entry name" value="ART"/>
</dbReference>
<dbReference type="GO" id="GO:0016540">
    <property type="term" value="P:protein autoprocessing"/>
    <property type="evidence" value="ECO:0007669"/>
    <property type="project" value="InterPro"/>
</dbReference>
<protein>
    <recommendedName>
        <fullName evidence="6">NAD(P)(+)--arginine ADP-ribosyltransferase</fullName>
        <ecNumber evidence="6">2.4.2.31</ecNumber>
    </recommendedName>
    <alternativeName>
        <fullName evidence="6">Mono(ADP-ribosyl)transferase</fullName>
    </alternativeName>
</protein>
<dbReference type="PROSITE" id="PS50818">
    <property type="entry name" value="INTEIN_C_TER"/>
    <property type="match status" value="1"/>
</dbReference>
<dbReference type="GO" id="GO:0106274">
    <property type="term" value="F:NAD+-protein-arginine ADP-ribosyltransferase activity"/>
    <property type="evidence" value="ECO:0007669"/>
    <property type="project" value="UniProtKB-EC"/>
</dbReference>
<keyword evidence="6" id="KW-0520">NAD</keyword>
<name>A0A8S1XJL0_9CILI</name>
<dbReference type="InterPro" id="IPR003587">
    <property type="entry name" value="Hint_dom_N"/>
</dbReference>
<evidence type="ECO:0000256" key="3">
    <source>
        <dbReference type="ARBA" id="ARBA00022679"/>
    </source>
</evidence>
<dbReference type="InterPro" id="IPR001767">
    <property type="entry name" value="Hedgehog_Hint"/>
</dbReference>
<evidence type="ECO:0000259" key="7">
    <source>
        <dbReference type="PROSITE" id="PS50053"/>
    </source>
</evidence>
<dbReference type="Pfam" id="PF00240">
    <property type="entry name" value="ubiquitin"/>
    <property type="match status" value="2"/>
</dbReference>
<dbReference type="InterPro" id="IPR006141">
    <property type="entry name" value="Intein_N"/>
</dbReference>
<dbReference type="Pfam" id="PF01129">
    <property type="entry name" value="ART"/>
    <property type="match status" value="1"/>
</dbReference>
<comment type="caution">
    <text evidence="8">The sequence shown here is derived from an EMBL/GenBank/DDBJ whole genome shotgun (WGS) entry which is preliminary data.</text>
</comment>
<dbReference type="PROSITE" id="PS50053">
    <property type="entry name" value="UBIQUITIN_2"/>
    <property type="match status" value="2"/>
</dbReference>
<organism evidence="8 9">
    <name type="scientific">Paramecium pentaurelia</name>
    <dbReference type="NCBI Taxonomy" id="43138"/>
    <lineage>
        <taxon>Eukaryota</taxon>
        <taxon>Sar</taxon>
        <taxon>Alveolata</taxon>
        <taxon>Ciliophora</taxon>
        <taxon>Intramacronucleata</taxon>
        <taxon>Oligohymenophorea</taxon>
        <taxon>Peniculida</taxon>
        <taxon>Parameciidae</taxon>
        <taxon>Paramecium</taxon>
    </lineage>
</organism>
<dbReference type="EC" id="2.4.2.31" evidence="6"/>
<evidence type="ECO:0000256" key="5">
    <source>
        <dbReference type="ARBA" id="ARBA00047597"/>
    </source>
</evidence>
<evidence type="ECO:0000256" key="2">
    <source>
        <dbReference type="ARBA" id="ARBA00022676"/>
    </source>
</evidence>
<evidence type="ECO:0000313" key="9">
    <source>
        <dbReference type="Proteomes" id="UP000689195"/>
    </source>
</evidence>
<evidence type="ECO:0000313" key="8">
    <source>
        <dbReference type="EMBL" id="CAD8201346.1"/>
    </source>
</evidence>
<feature type="domain" description="Ubiquitin-like" evidence="7">
    <location>
        <begin position="338"/>
        <end position="405"/>
    </location>
</feature>
<comment type="catalytic activity">
    <reaction evidence="5 6">
        <text>L-arginyl-[protein] + NAD(+) = N(omega)-(ADP-D-ribosyl)-L-arginyl-[protein] + nicotinamide + H(+)</text>
        <dbReference type="Rhea" id="RHEA:19149"/>
        <dbReference type="Rhea" id="RHEA-COMP:10532"/>
        <dbReference type="Rhea" id="RHEA-COMP:15087"/>
        <dbReference type="ChEBI" id="CHEBI:15378"/>
        <dbReference type="ChEBI" id="CHEBI:17154"/>
        <dbReference type="ChEBI" id="CHEBI:29965"/>
        <dbReference type="ChEBI" id="CHEBI:57540"/>
        <dbReference type="ChEBI" id="CHEBI:142554"/>
        <dbReference type="EC" id="2.4.2.31"/>
    </reaction>
</comment>
<dbReference type="AlphaFoldDB" id="A0A8S1XJL0"/>
<evidence type="ECO:0000256" key="1">
    <source>
        <dbReference type="ARBA" id="ARBA00009558"/>
    </source>
</evidence>
<keyword evidence="6" id="KW-0521">NADP</keyword>
<dbReference type="NCBIfam" id="TIGR01443">
    <property type="entry name" value="intein_Cterm"/>
    <property type="match status" value="1"/>
</dbReference>
<dbReference type="SMART" id="SM00306">
    <property type="entry name" value="HintN"/>
    <property type="match status" value="1"/>
</dbReference>
<dbReference type="GO" id="GO:0016779">
    <property type="term" value="F:nucleotidyltransferase activity"/>
    <property type="evidence" value="ECO:0007669"/>
    <property type="project" value="UniProtKB-KW"/>
</dbReference>
<comment type="similarity">
    <text evidence="1 6">Belongs to the Arg-specific ADP-ribosyltransferase family.</text>
</comment>
<gene>
    <name evidence="8" type="ORF">PPENT_87.1.T1270095</name>
</gene>
<dbReference type="OrthoDB" id="308910at2759"/>
<dbReference type="InterPro" id="IPR030934">
    <property type="entry name" value="Intein_C"/>
</dbReference>
<evidence type="ECO:0000256" key="4">
    <source>
        <dbReference type="ARBA" id="ARBA00022695"/>
    </source>
</evidence>
<evidence type="ECO:0000256" key="6">
    <source>
        <dbReference type="RuleBase" id="RU361228"/>
    </source>
</evidence>
<feature type="domain" description="Ubiquitin-like" evidence="7">
    <location>
        <begin position="128"/>
        <end position="204"/>
    </location>
</feature>
<keyword evidence="4" id="KW-0548">Nucleotidyltransferase</keyword>
<proteinExistence type="inferred from homology"/>
<dbReference type="InterPro" id="IPR000626">
    <property type="entry name" value="Ubiquitin-like_dom"/>
</dbReference>
<sequence>MIPSFDKWKKINDLPPIVDEIDFFEVKEQKKDIYKYQAEKVENILIFLDLKELGIQELLTEIIDTSQIIGQFMEKISQKYLASFDTNKVQMVYDGYILNKEKRFNNQDIKNNSILKFINMNYIYPPKWEIFIKTLTGKTITLDMEGLNMKVADIKEKIRNKEGIPPNQQRIIFQGKALEDETLIFQYNIHPESTLHLVLKLHGGCFPEYAPIKLFNGTTKIIKDIELGDIVMCYDFEQKQFKQSIVMFKKISTDKQKLIEIISQNGRIFCTPNHPVYTQTGWKALQPHPNFCIEKLSESDLLFDSNGQFVNIVQINEVRETELVYNITTQYPNNFIAYDILVHNMNKIYIEIENQREEFQVLPHFLIQNIKLLIEKKKGIPVSSQQLYYKGILMSDNYALEDYHLRFDGTEPDVLILKGIIQSQGDKQIINQNTNNKNDISIIAKNQSYLLTVNKNQYLGNIRELLETLESKQYIETSLILCNGKPLISYDATTPLTDVQSIFFIDKHSGGLPIKFTIEIYNQQLDNLSQLKDSLQFLGNSQINEFIQTNLEDINNNQSKRQIYQQIPLHSIIAIRLYTSNLIYQKLNNDLRTSDYQSWKKYLKCLMEGFRHLKYYKGVAYRGIKNYQNTKIYQKGKTVQWNEVSSVSLNQKVAQNFSNNKGMIFNVELISAKDISNISLYQGEEEVIMYPFSTFVIDKIHVNPNQPHIVTMRELPLPRSENVLLWVDDNPENNYGYAEEIERQNNKISIIFCTSTKDAIQIIQKYKWLIYLAQSQFRVVSDMVRIEEGKTNYNAGIDLLCHLYQQMKYKNHTLIFCGDQQRAQGECKKRNLQGNFEVTNNVQVLKKFLQFN</sequence>
<dbReference type="PANTHER" id="PTHR10666">
    <property type="entry name" value="UBIQUITIN"/>
    <property type="match status" value="1"/>
</dbReference>
<dbReference type="PROSITE" id="PS51996">
    <property type="entry name" value="TR_MART"/>
    <property type="match status" value="1"/>
</dbReference>
<dbReference type="Pfam" id="PF01079">
    <property type="entry name" value="Hint"/>
    <property type="match status" value="1"/>
</dbReference>